<dbReference type="AlphaFoldDB" id="A0A9P6J407"/>
<organism evidence="2 3">
    <name type="scientific">Mortierella alpina</name>
    <name type="common">Oleaginous fungus</name>
    <name type="synonym">Mortierella renispora</name>
    <dbReference type="NCBI Taxonomy" id="64518"/>
    <lineage>
        <taxon>Eukaryota</taxon>
        <taxon>Fungi</taxon>
        <taxon>Fungi incertae sedis</taxon>
        <taxon>Mucoromycota</taxon>
        <taxon>Mortierellomycotina</taxon>
        <taxon>Mortierellomycetes</taxon>
        <taxon>Mortierellales</taxon>
        <taxon>Mortierellaceae</taxon>
        <taxon>Mortierella</taxon>
    </lineage>
</organism>
<feature type="region of interest" description="Disordered" evidence="1">
    <location>
        <begin position="400"/>
        <end position="434"/>
    </location>
</feature>
<evidence type="ECO:0000313" key="2">
    <source>
        <dbReference type="EMBL" id="KAF9961739.1"/>
    </source>
</evidence>
<feature type="compositionally biased region" description="Basic residues" evidence="1">
    <location>
        <begin position="630"/>
        <end position="647"/>
    </location>
</feature>
<feature type="region of interest" description="Disordered" evidence="1">
    <location>
        <begin position="74"/>
        <end position="143"/>
    </location>
</feature>
<feature type="compositionally biased region" description="Low complexity" evidence="1">
    <location>
        <begin position="162"/>
        <end position="178"/>
    </location>
</feature>
<protein>
    <submittedName>
        <fullName evidence="2">Uncharacterized protein</fullName>
    </submittedName>
</protein>
<gene>
    <name evidence="2" type="ORF">BGZ70_008219</name>
</gene>
<feature type="compositionally biased region" description="Polar residues" evidence="1">
    <location>
        <begin position="81"/>
        <end position="93"/>
    </location>
</feature>
<name>A0A9P6J407_MORAP</name>
<feature type="region of interest" description="Disordered" evidence="1">
    <location>
        <begin position="299"/>
        <end position="332"/>
    </location>
</feature>
<feature type="compositionally biased region" description="Acidic residues" evidence="1">
    <location>
        <begin position="652"/>
        <end position="661"/>
    </location>
</feature>
<feature type="compositionally biased region" description="Low complexity" evidence="1">
    <location>
        <begin position="309"/>
        <end position="320"/>
    </location>
</feature>
<sequence>MAARQQAPQLIIDKRQTDAGTEYLVSATNEWIASSTSRVIHPDLVELYEWLHNSGFRSGATVFAPSATHVATAKGARKRVQSSSGPLPASRLQSETRVEEIVQAKGDAAGTGDGQAQRDDDAHADETDESNASQDDPVMPKLKKQRLEGSYIEEMSHLVIETSAESASSTKSTPTPASGIQNLSLEDKQHTAPGSESNPDSDEPLVVAFNKNTEQMIEVYFKEGMDASGVEMFDILLGPYRRPNKEFVAAFFYAVILSPLTEPATIEAAVHILDRLLTLHGPEPFELIWDVQKRRREVSDGTNPFSRQSGSSIDADSSSGAGSGMGAAGLSTRSTGAGRYNADFSDTSQQHSSLSLSGRLPSWNSIWDLIRAQFGLDTRPESKQHIALQEYHIRMRLEGDDQLHSPPSMRGRFKPGTNAGSEDESEGEESVKEEQEIREGIGRLIVGVLLRVLEQDAVLKSQAGQLFPGKGMEELVREVEGRLTKINRDQKLKPSVPFLQERRSLDQTEIFLKMLIQGPSLLDPGTGSGAGVKLRKENAEHTDDHLDAFGSAFGLDCAGVLKSQTGISMGSSVFVMNMVDYWFRTRTTSSHSGGSNGLLSFHRVLTNYARPSHLRPASSLADSAPAAPAKKTRKAVKAQPKRSTRSRKSPDSEAEEEDEVDTVLDLTSIKLSTASTPSADEAESWNAKDLRELEWVVMMLEVLIWSWIEARGIRKEDIKGTGLDLQSQSSSQGGTDTGSGWQEMSSLLSKVGGTLKTRWELLEAAIEADIMMEELGLR</sequence>
<keyword evidence="3" id="KW-1185">Reference proteome</keyword>
<accession>A0A9P6J407</accession>
<reference evidence="2" key="1">
    <citation type="journal article" date="2020" name="Fungal Divers.">
        <title>Resolving the Mortierellaceae phylogeny through synthesis of multi-gene phylogenetics and phylogenomics.</title>
        <authorList>
            <person name="Vandepol N."/>
            <person name="Liber J."/>
            <person name="Desiro A."/>
            <person name="Na H."/>
            <person name="Kennedy M."/>
            <person name="Barry K."/>
            <person name="Grigoriev I.V."/>
            <person name="Miller A.N."/>
            <person name="O'Donnell K."/>
            <person name="Stajich J.E."/>
            <person name="Bonito G."/>
        </authorList>
    </citation>
    <scope>NUCLEOTIDE SEQUENCE</scope>
    <source>
        <strain evidence="2">CK1249</strain>
    </source>
</reference>
<feature type="compositionally biased region" description="Basic and acidic residues" evidence="1">
    <location>
        <begin position="116"/>
        <end position="125"/>
    </location>
</feature>
<dbReference type="OrthoDB" id="2443909at2759"/>
<comment type="caution">
    <text evidence="2">The sequence shown here is derived from an EMBL/GenBank/DDBJ whole genome shotgun (WGS) entry which is preliminary data.</text>
</comment>
<dbReference type="EMBL" id="JAAAHY010000574">
    <property type="protein sequence ID" value="KAF9961739.1"/>
    <property type="molecule type" value="Genomic_DNA"/>
</dbReference>
<dbReference type="Proteomes" id="UP000738359">
    <property type="component" value="Unassembled WGS sequence"/>
</dbReference>
<evidence type="ECO:0000313" key="3">
    <source>
        <dbReference type="Proteomes" id="UP000738359"/>
    </source>
</evidence>
<feature type="region of interest" description="Disordered" evidence="1">
    <location>
        <begin position="162"/>
        <end position="181"/>
    </location>
</feature>
<proteinExistence type="predicted"/>
<evidence type="ECO:0000256" key="1">
    <source>
        <dbReference type="SAM" id="MobiDB-lite"/>
    </source>
</evidence>
<feature type="region of interest" description="Disordered" evidence="1">
    <location>
        <begin position="615"/>
        <end position="661"/>
    </location>
</feature>
<feature type="compositionally biased region" description="Low complexity" evidence="1">
    <location>
        <begin position="616"/>
        <end position="629"/>
    </location>
</feature>